<dbReference type="InterPro" id="IPR030459">
    <property type="entry name" value="Glyco_hydro_31_CS"/>
</dbReference>
<dbReference type="Proteomes" id="UP000198287">
    <property type="component" value="Unassembled WGS sequence"/>
</dbReference>
<dbReference type="SUPFAM" id="SSF74650">
    <property type="entry name" value="Galactose mutarotase-like"/>
    <property type="match status" value="1"/>
</dbReference>
<dbReference type="SUPFAM" id="SSF51445">
    <property type="entry name" value="(Trans)glycosidases"/>
    <property type="match status" value="1"/>
</dbReference>
<reference evidence="13 14" key="1">
    <citation type="submission" date="2015-12" db="EMBL/GenBank/DDBJ databases">
        <title>The genome of Folsomia candida.</title>
        <authorList>
            <person name="Faddeeva A."/>
            <person name="Derks M.F."/>
            <person name="Anvar Y."/>
            <person name="Smit S."/>
            <person name="Van Straalen N."/>
            <person name="Roelofs D."/>
        </authorList>
    </citation>
    <scope>NUCLEOTIDE SEQUENCE [LARGE SCALE GENOMIC DNA]</scope>
    <source>
        <strain evidence="13 14">VU population</strain>
        <tissue evidence="13">Whole body</tissue>
    </source>
</reference>
<dbReference type="OrthoDB" id="1334205at2759"/>
<keyword evidence="6" id="KW-1015">Disulfide bond</keyword>
<gene>
    <name evidence="13" type="ORF">Fcan01_14940</name>
</gene>
<dbReference type="Pfam" id="PF01055">
    <property type="entry name" value="Glyco_hydro_31_2nd"/>
    <property type="match status" value="1"/>
</dbReference>
<dbReference type="CDD" id="cd00111">
    <property type="entry name" value="Trefoil"/>
    <property type="match status" value="1"/>
</dbReference>
<dbReference type="GO" id="GO:0030246">
    <property type="term" value="F:carbohydrate binding"/>
    <property type="evidence" value="ECO:0007669"/>
    <property type="project" value="InterPro"/>
</dbReference>
<dbReference type="InterPro" id="IPR030458">
    <property type="entry name" value="Glyco_hydro_31_AS"/>
</dbReference>
<keyword evidence="3 11" id="KW-0732">Signal</keyword>
<dbReference type="Gene3D" id="3.20.20.80">
    <property type="entry name" value="Glycosidases"/>
    <property type="match status" value="1"/>
</dbReference>
<proteinExistence type="inferred from homology"/>
<dbReference type="FunFam" id="2.60.40.1180:FF:000001">
    <property type="entry name" value="Maltase-glucoamylase, intestinal"/>
    <property type="match status" value="1"/>
</dbReference>
<evidence type="ECO:0000256" key="9">
    <source>
        <dbReference type="PROSITE-ProRule" id="PRU00779"/>
    </source>
</evidence>
<keyword evidence="5" id="KW-0472">Membrane</keyword>
<dbReference type="Gene3D" id="2.60.40.1760">
    <property type="entry name" value="glycosyl hydrolase (family 31)"/>
    <property type="match status" value="1"/>
</dbReference>
<evidence type="ECO:0000259" key="12">
    <source>
        <dbReference type="PROSITE" id="PS51448"/>
    </source>
</evidence>
<dbReference type="InterPro" id="IPR000322">
    <property type="entry name" value="Glyco_hydro_31_TIM"/>
</dbReference>
<dbReference type="EMBL" id="LNIX01000009">
    <property type="protein sequence ID" value="OXA49995.1"/>
    <property type="molecule type" value="Genomic_DNA"/>
</dbReference>
<dbReference type="GO" id="GO:0005975">
    <property type="term" value="P:carbohydrate metabolic process"/>
    <property type="evidence" value="ECO:0007669"/>
    <property type="project" value="InterPro"/>
</dbReference>
<keyword evidence="14" id="KW-1185">Reference proteome</keyword>
<dbReference type="PROSITE" id="PS51448">
    <property type="entry name" value="P_TREFOIL_2"/>
    <property type="match status" value="1"/>
</dbReference>
<dbReference type="AlphaFoldDB" id="A0A226DWZ0"/>
<dbReference type="Gene3D" id="4.10.110.10">
    <property type="entry name" value="Spasmolytic Protein, domain 1"/>
    <property type="match status" value="1"/>
</dbReference>
<dbReference type="GO" id="GO:0004558">
    <property type="term" value="F:alpha-1,4-glucosidase activity"/>
    <property type="evidence" value="ECO:0007669"/>
    <property type="project" value="TreeGrafter"/>
</dbReference>
<dbReference type="Gene3D" id="2.60.40.1180">
    <property type="entry name" value="Golgi alpha-mannosidase II"/>
    <property type="match status" value="2"/>
</dbReference>
<protein>
    <submittedName>
        <fullName evidence="13">Maltase-glucoamylase, intestinal</fullName>
    </submittedName>
</protein>
<dbReference type="PANTHER" id="PTHR22762">
    <property type="entry name" value="ALPHA-GLUCOSIDASE"/>
    <property type="match status" value="1"/>
</dbReference>
<evidence type="ECO:0000256" key="11">
    <source>
        <dbReference type="SAM" id="SignalP"/>
    </source>
</evidence>
<evidence type="ECO:0000256" key="10">
    <source>
        <dbReference type="RuleBase" id="RU361185"/>
    </source>
</evidence>
<accession>A0A226DWZ0</accession>
<evidence type="ECO:0000256" key="1">
    <source>
        <dbReference type="ARBA" id="ARBA00004370"/>
    </source>
</evidence>
<keyword evidence="7" id="KW-0325">Glycoprotein</keyword>
<evidence type="ECO:0000256" key="3">
    <source>
        <dbReference type="ARBA" id="ARBA00022729"/>
    </source>
</evidence>
<comment type="similarity">
    <text evidence="2 10">Belongs to the glycosyl hydrolase 31 family.</text>
</comment>
<dbReference type="InterPro" id="IPR044913">
    <property type="entry name" value="P_trefoil_dom_sf"/>
</dbReference>
<comment type="caution">
    <text evidence="9">Lacks conserved residue(s) required for the propagation of feature annotation.</text>
</comment>
<evidence type="ECO:0000313" key="13">
    <source>
        <dbReference type="EMBL" id="OXA49995.1"/>
    </source>
</evidence>
<evidence type="ECO:0000256" key="2">
    <source>
        <dbReference type="ARBA" id="ARBA00007806"/>
    </source>
</evidence>
<dbReference type="InterPro" id="IPR013780">
    <property type="entry name" value="Glyco_hydro_b"/>
</dbReference>
<dbReference type="OMA" id="FNYPNDP"/>
<dbReference type="Pfam" id="PF21365">
    <property type="entry name" value="Glyco_hydro_31_3rd"/>
    <property type="match status" value="1"/>
</dbReference>
<keyword evidence="4 10" id="KW-0378">Hydrolase</keyword>
<dbReference type="CDD" id="cd06602">
    <property type="entry name" value="GH31_MGAM_SI_GAA"/>
    <property type="match status" value="1"/>
</dbReference>
<dbReference type="InterPro" id="IPR048395">
    <property type="entry name" value="Glyco_hydro_31_C"/>
</dbReference>
<dbReference type="SUPFAM" id="SSF51011">
    <property type="entry name" value="Glycosyl hydrolase domain"/>
    <property type="match status" value="1"/>
</dbReference>
<evidence type="ECO:0000256" key="7">
    <source>
        <dbReference type="ARBA" id="ARBA00023180"/>
    </source>
</evidence>
<evidence type="ECO:0000256" key="5">
    <source>
        <dbReference type="ARBA" id="ARBA00023136"/>
    </source>
</evidence>
<comment type="subcellular location">
    <subcellularLocation>
        <location evidence="1">Membrane</location>
    </subcellularLocation>
</comment>
<dbReference type="InterPro" id="IPR011013">
    <property type="entry name" value="Gal_mutarotase_sf_dom"/>
</dbReference>
<dbReference type="InterPro" id="IPR017853">
    <property type="entry name" value="GH"/>
</dbReference>
<evidence type="ECO:0000256" key="4">
    <source>
        <dbReference type="ARBA" id="ARBA00022801"/>
    </source>
</evidence>
<dbReference type="InterPro" id="IPR000519">
    <property type="entry name" value="P_trefoil_dom"/>
</dbReference>
<evidence type="ECO:0000256" key="6">
    <source>
        <dbReference type="ARBA" id="ARBA00023157"/>
    </source>
</evidence>
<evidence type="ECO:0000313" key="14">
    <source>
        <dbReference type="Proteomes" id="UP000198287"/>
    </source>
</evidence>
<dbReference type="SUPFAM" id="SSF57492">
    <property type="entry name" value="Trefoil"/>
    <property type="match status" value="1"/>
</dbReference>
<keyword evidence="8 10" id="KW-0326">Glycosidase</keyword>
<feature type="chain" id="PRO_5012895116" evidence="11">
    <location>
        <begin position="23"/>
        <end position="894"/>
    </location>
</feature>
<organism evidence="13 14">
    <name type="scientific">Folsomia candida</name>
    <name type="common">Springtail</name>
    <dbReference type="NCBI Taxonomy" id="158441"/>
    <lineage>
        <taxon>Eukaryota</taxon>
        <taxon>Metazoa</taxon>
        <taxon>Ecdysozoa</taxon>
        <taxon>Arthropoda</taxon>
        <taxon>Hexapoda</taxon>
        <taxon>Collembola</taxon>
        <taxon>Entomobryomorpha</taxon>
        <taxon>Isotomoidea</taxon>
        <taxon>Isotomidae</taxon>
        <taxon>Proisotominae</taxon>
        <taxon>Folsomia</taxon>
    </lineage>
</organism>
<dbReference type="PANTHER" id="PTHR22762:SF133">
    <property type="entry name" value="P-TYPE DOMAIN-CONTAINING PROTEIN"/>
    <property type="match status" value="1"/>
</dbReference>
<sequence length="894" mass="100386">MKMRLFLSSILLVLATVGVVRPQGFTCEENYLPDDERVDCAPGEPTSETDCMINRNCTWCPTTPGGAPWCYIPMEPQPQSPGYKMDGEPLVTPNGIRVNLVRAPPVQPGKEKRWENEVENLILDAEFHSDYRLRIKIIDASTSRWEVPLNINPATGGNANTLYTVEFSDEPYFSFKVIRKSSGAVLFDSSAGKFTYADQYIGMTWTLPSENVYGIGENEQHSFKHDFSQGTTWALWGRDQPPSFTANMYGSQPHYTVLENDGSVHAVALVNSNAQEFQFSEGPKIRYVSIGGIFDTYFFLGPTPENAVQQYTEAVGRSPIPPYWALGFHLCRYGYNTIENMKAAVDRTAAANIPHDVQYGDIDIMERELDFTFSTEKFPGLDVYVRELKANGIKFVTILDPCISIGEPAGSYRPFDLGNEMDVWVKLESGEPVTGKVWPQDPVYFPDYSKNSTREWWALLIEEFHDLLEFDGLWIDMNEPANFVTGDINEGCPSNKWNNPPYVPKIADNYLASKTICPAHVESLSRHYDTHNMYGWFESEPTLDGAIRGVKKRTTILSRSTFLGSGVWAAHWLGDNFSNWANMYYSIIGTLQFNQWGIPFVGPDICGFIGDSQEDLCQRWMELGAFYPFCRNHNGINYRDQDPGSWSPEVSSSSKTALEIRYTLLPYLYTLFYKHYTEGSTVARAMWHEFPTDPITAAIDRQFFWGSGFMITPVLTQGATSVDAYFPSARFYSYYDGAEEATKGDTTTLNAPTHFINLHVRGGNILPTQESARNTELARNNPLGLIIALDDNGHAQGSLFYDEGDSLDPVNNGVYFYAEYDMTDRTLTTNVLRNTYPGMTTKLVETIRLLGAGTVTSVTVNGAPHTDFVAQPSGEVLIRNLRLPASSTISMSYN</sequence>
<dbReference type="PROSITE" id="PS00129">
    <property type="entry name" value="GLYCOSYL_HYDROL_F31_1"/>
    <property type="match status" value="1"/>
</dbReference>
<dbReference type="CDD" id="cd14752">
    <property type="entry name" value="GH31_N"/>
    <property type="match status" value="1"/>
</dbReference>
<feature type="domain" description="P-type" evidence="12">
    <location>
        <begin position="25"/>
        <end position="74"/>
    </location>
</feature>
<name>A0A226DWZ0_FOLCA</name>
<dbReference type="GO" id="GO:0016020">
    <property type="term" value="C:membrane"/>
    <property type="evidence" value="ECO:0007669"/>
    <property type="project" value="UniProtKB-SubCell"/>
</dbReference>
<evidence type="ECO:0000256" key="8">
    <source>
        <dbReference type="ARBA" id="ARBA00023295"/>
    </source>
</evidence>
<dbReference type="PROSITE" id="PS00707">
    <property type="entry name" value="GLYCOSYL_HYDROL_F31_2"/>
    <property type="match status" value="1"/>
</dbReference>
<feature type="signal peptide" evidence="11">
    <location>
        <begin position="1"/>
        <end position="22"/>
    </location>
</feature>
<dbReference type="Pfam" id="PF00088">
    <property type="entry name" value="Trefoil"/>
    <property type="match status" value="1"/>
</dbReference>
<comment type="caution">
    <text evidence="13">The sequence shown here is derived from an EMBL/GenBank/DDBJ whole genome shotgun (WGS) entry which is preliminary data.</text>
</comment>